<evidence type="ECO:0000313" key="2">
    <source>
        <dbReference type="EMBL" id="OGZ66642.1"/>
    </source>
</evidence>
<dbReference type="InterPro" id="IPR029063">
    <property type="entry name" value="SAM-dependent_MTases_sf"/>
</dbReference>
<accession>A0A1G2HVT8</accession>
<dbReference type="EMBL" id="MHOQ01000024">
    <property type="protein sequence ID" value="OGZ66642.1"/>
    <property type="molecule type" value="Genomic_DNA"/>
</dbReference>
<evidence type="ECO:0008006" key="4">
    <source>
        <dbReference type="Google" id="ProtNLM"/>
    </source>
</evidence>
<proteinExistence type="predicted"/>
<dbReference type="CDD" id="cd02440">
    <property type="entry name" value="AdoMet_MTases"/>
    <property type="match status" value="1"/>
</dbReference>
<comment type="caution">
    <text evidence="2">The sequence shown here is derived from an EMBL/GenBank/DDBJ whole genome shotgun (WGS) entry which is preliminary data.</text>
</comment>
<dbReference type="Gene3D" id="3.40.50.150">
    <property type="entry name" value="Vaccinia Virus protein VP39"/>
    <property type="match status" value="1"/>
</dbReference>
<keyword evidence="1" id="KW-1133">Transmembrane helix</keyword>
<sequence>MEEKKCPVCDSENTSFFSEKNGYIFLRCDVCNLVLMDSLPDAKKLIDEFYSEKSGYHFKLVGNLAKIKKYKKKFTKVINKLTDLGITGNLLDVGCSNGEFLLLAKEKGFNAFGVEANKYTADIALSNGLNVFNGILKEANFKEGYFSAIYLGDIIEHVINPIDLLNECKRILKKDGIIAVSTPNTNCFWVKITQFICLGLGLPWSVLVPPYHVFLFSESNIKKLMDRLDFKILKIDYLRCSLRHELGTTGLLTDFKRSKSVKALCYLVFVFSMYVVIYFLSLMARVFSKKDFEMIVFAKNISAIYNNG</sequence>
<organism evidence="2 3">
    <name type="scientific">Candidatus Staskawiczbacteria bacterium RIFCSPHIGHO2_02_FULL_33_16</name>
    <dbReference type="NCBI Taxonomy" id="1802204"/>
    <lineage>
        <taxon>Bacteria</taxon>
        <taxon>Candidatus Staskawicziibacteriota</taxon>
    </lineage>
</organism>
<gene>
    <name evidence="2" type="ORF">A3D34_00055</name>
</gene>
<evidence type="ECO:0000313" key="3">
    <source>
        <dbReference type="Proteomes" id="UP000179183"/>
    </source>
</evidence>
<evidence type="ECO:0000256" key="1">
    <source>
        <dbReference type="SAM" id="Phobius"/>
    </source>
</evidence>
<keyword evidence="1" id="KW-0472">Membrane</keyword>
<keyword evidence="1" id="KW-0812">Transmembrane</keyword>
<dbReference type="Proteomes" id="UP000179183">
    <property type="component" value="Unassembled WGS sequence"/>
</dbReference>
<protein>
    <recommendedName>
        <fullName evidence="4">Methyltransferase type 11 domain-containing protein</fullName>
    </recommendedName>
</protein>
<reference evidence="2 3" key="1">
    <citation type="journal article" date="2016" name="Nat. Commun.">
        <title>Thousands of microbial genomes shed light on interconnected biogeochemical processes in an aquifer system.</title>
        <authorList>
            <person name="Anantharaman K."/>
            <person name="Brown C.T."/>
            <person name="Hug L.A."/>
            <person name="Sharon I."/>
            <person name="Castelle C.J."/>
            <person name="Probst A.J."/>
            <person name="Thomas B.C."/>
            <person name="Singh A."/>
            <person name="Wilkins M.J."/>
            <person name="Karaoz U."/>
            <person name="Brodie E.L."/>
            <person name="Williams K.H."/>
            <person name="Hubbard S.S."/>
            <person name="Banfield J.F."/>
        </authorList>
    </citation>
    <scope>NUCLEOTIDE SEQUENCE [LARGE SCALE GENOMIC DNA]</scope>
</reference>
<name>A0A1G2HVT8_9BACT</name>
<dbReference type="AlphaFoldDB" id="A0A1G2HVT8"/>
<dbReference type="Pfam" id="PF13489">
    <property type="entry name" value="Methyltransf_23"/>
    <property type="match status" value="1"/>
</dbReference>
<dbReference type="SUPFAM" id="SSF53335">
    <property type="entry name" value="S-adenosyl-L-methionine-dependent methyltransferases"/>
    <property type="match status" value="1"/>
</dbReference>
<feature type="transmembrane region" description="Helical" evidence="1">
    <location>
        <begin position="266"/>
        <end position="287"/>
    </location>
</feature>